<evidence type="ECO:0000259" key="8">
    <source>
        <dbReference type="Pfam" id="PF23016"/>
    </source>
</evidence>
<dbReference type="Proteomes" id="UP000231644">
    <property type="component" value="Unassembled WGS sequence"/>
</dbReference>
<evidence type="ECO:0000259" key="7">
    <source>
        <dbReference type="Pfam" id="PF00590"/>
    </source>
</evidence>
<dbReference type="Gene3D" id="3.30.950.10">
    <property type="entry name" value="Methyltransferase, Cobalt-precorrin-4 Transmethylase, Domain 2"/>
    <property type="match status" value="1"/>
</dbReference>
<dbReference type="CDD" id="cd11648">
    <property type="entry name" value="RsmI"/>
    <property type="match status" value="1"/>
</dbReference>
<dbReference type="AlphaFoldDB" id="A0A1I1JNB5"/>
<dbReference type="PANTHER" id="PTHR46111">
    <property type="entry name" value="RIBOSOMAL RNA SMALL SUBUNIT METHYLTRANSFERASE I"/>
    <property type="match status" value="1"/>
</dbReference>
<dbReference type="RefSeq" id="WP_093452970.1">
    <property type="nucleotide sequence ID" value="NZ_FNZG01000003.1"/>
</dbReference>
<dbReference type="InterPro" id="IPR008189">
    <property type="entry name" value="rRNA_ssu_MeTfrase_I"/>
</dbReference>
<protein>
    <recommendedName>
        <fullName evidence="6">Ribosomal RNA small subunit methyltransferase I</fullName>
        <ecNumber evidence="6">2.1.1.198</ecNumber>
    </recommendedName>
    <alternativeName>
        <fullName evidence="6">16S rRNA 2'-O-ribose C1402 methyltransferase</fullName>
    </alternativeName>
    <alternativeName>
        <fullName evidence="6">rRNA (cytidine-2'-O-)-methyltransferase RsmI</fullName>
    </alternativeName>
</protein>
<dbReference type="InterPro" id="IPR053910">
    <property type="entry name" value="RsmI_HTH"/>
</dbReference>
<keyword evidence="4 6" id="KW-0808">Transferase</keyword>
<keyword evidence="10" id="KW-1185">Reference proteome</keyword>
<keyword evidence="2 6" id="KW-0698">rRNA processing</keyword>
<comment type="similarity">
    <text evidence="6">Belongs to the methyltransferase superfamily. RsmI family.</text>
</comment>
<dbReference type="STRING" id="517719.SAMN05421762_1118"/>
<feature type="domain" description="Tetrapyrrole methylase" evidence="7">
    <location>
        <begin position="16"/>
        <end position="219"/>
    </location>
</feature>
<dbReference type="GO" id="GO:0070677">
    <property type="term" value="F:rRNA (cytosine-2'-O-)-methyltransferase activity"/>
    <property type="evidence" value="ECO:0007669"/>
    <property type="project" value="UniProtKB-UniRule"/>
</dbReference>
<name>A0A1I1JNB5_9RHOB</name>
<evidence type="ECO:0000256" key="1">
    <source>
        <dbReference type="ARBA" id="ARBA00022490"/>
    </source>
</evidence>
<accession>A0A1I1JNB5</accession>
<dbReference type="PANTHER" id="PTHR46111:SF1">
    <property type="entry name" value="RIBOSOMAL RNA SMALL SUBUNIT METHYLTRANSFERASE I"/>
    <property type="match status" value="1"/>
</dbReference>
<keyword evidence="3 6" id="KW-0489">Methyltransferase</keyword>
<keyword evidence="1 6" id="KW-0963">Cytoplasm</keyword>
<dbReference type="GO" id="GO:0005737">
    <property type="term" value="C:cytoplasm"/>
    <property type="evidence" value="ECO:0007669"/>
    <property type="project" value="UniProtKB-SubCell"/>
</dbReference>
<dbReference type="InterPro" id="IPR014777">
    <property type="entry name" value="4pyrrole_Mease_sub1"/>
</dbReference>
<dbReference type="InterPro" id="IPR014776">
    <property type="entry name" value="4pyrrole_Mease_sub2"/>
</dbReference>
<gene>
    <name evidence="6" type="primary">rsmI</name>
    <name evidence="9" type="ORF">SAMN05421762_1118</name>
</gene>
<proteinExistence type="inferred from homology"/>
<keyword evidence="5 6" id="KW-0949">S-adenosyl-L-methionine</keyword>
<evidence type="ECO:0000256" key="4">
    <source>
        <dbReference type="ARBA" id="ARBA00022679"/>
    </source>
</evidence>
<organism evidence="9 10">
    <name type="scientific">Pseudooceanicola nitratireducens</name>
    <dbReference type="NCBI Taxonomy" id="517719"/>
    <lineage>
        <taxon>Bacteria</taxon>
        <taxon>Pseudomonadati</taxon>
        <taxon>Pseudomonadota</taxon>
        <taxon>Alphaproteobacteria</taxon>
        <taxon>Rhodobacterales</taxon>
        <taxon>Paracoccaceae</taxon>
        <taxon>Pseudooceanicola</taxon>
    </lineage>
</organism>
<dbReference type="InterPro" id="IPR000878">
    <property type="entry name" value="4pyrrol_Mease"/>
</dbReference>
<dbReference type="PIRSF" id="PIRSF005917">
    <property type="entry name" value="MTase_YraL"/>
    <property type="match status" value="1"/>
</dbReference>
<dbReference type="SUPFAM" id="SSF53790">
    <property type="entry name" value="Tetrapyrrole methylase"/>
    <property type="match status" value="1"/>
</dbReference>
<dbReference type="Gene3D" id="3.40.1010.10">
    <property type="entry name" value="Cobalt-precorrin-4 Transmethylase, Domain 1"/>
    <property type="match status" value="1"/>
</dbReference>
<reference evidence="9 10" key="1">
    <citation type="submission" date="2016-10" db="EMBL/GenBank/DDBJ databases">
        <authorList>
            <person name="de Groot N.N."/>
        </authorList>
    </citation>
    <scope>NUCLEOTIDE SEQUENCE [LARGE SCALE GENOMIC DNA]</scope>
    <source>
        <strain evidence="9 10">DSM 29619</strain>
    </source>
</reference>
<sequence length="290" mass="31287">MNRVTTEQTGRMPPGLTLVSVPIGTARDITLRALDVLRDADVLAAEDTRSLRKLLDIHGIPLRDRPMVAYHDHNGDRARPRLMQALEQGLSVAYASEAGTPLIADPGYDLALAAREAGYAVTAAPGVSAVVTALSLAGLPTDRFLFAGFLPNATKARREALEALGNVPATLVFYESPKRLDKMLEDAARVLGDGREAVVARELTKKFEEIRRGSLSDLAAHYRATPPKGEIVVLIGAGKREDISEKFVIDALRSELDAGLSVRDAAAAVSENTGWPRRKVYQLALDLCRG</sequence>
<comment type="function">
    <text evidence="6">Catalyzes the 2'-O-methylation of the ribose of cytidine 1402 (C1402) in 16S rRNA.</text>
</comment>
<dbReference type="InterPro" id="IPR035996">
    <property type="entry name" value="4pyrrol_Methylase_sf"/>
</dbReference>
<evidence type="ECO:0000256" key="3">
    <source>
        <dbReference type="ARBA" id="ARBA00022603"/>
    </source>
</evidence>
<dbReference type="OrthoDB" id="9809084at2"/>
<dbReference type="EMBL" id="FOLX01000001">
    <property type="protein sequence ID" value="SFC49885.1"/>
    <property type="molecule type" value="Genomic_DNA"/>
</dbReference>
<comment type="subcellular location">
    <subcellularLocation>
        <location evidence="6">Cytoplasm</location>
    </subcellularLocation>
</comment>
<evidence type="ECO:0000313" key="10">
    <source>
        <dbReference type="Proteomes" id="UP000231644"/>
    </source>
</evidence>
<evidence type="ECO:0000256" key="6">
    <source>
        <dbReference type="HAMAP-Rule" id="MF_01877"/>
    </source>
</evidence>
<dbReference type="Pfam" id="PF00590">
    <property type="entry name" value="TP_methylase"/>
    <property type="match status" value="1"/>
</dbReference>
<evidence type="ECO:0000256" key="5">
    <source>
        <dbReference type="ARBA" id="ARBA00022691"/>
    </source>
</evidence>
<dbReference type="EC" id="2.1.1.198" evidence="6"/>
<evidence type="ECO:0000256" key="2">
    <source>
        <dbReference type="ARBA" id="ARBA00022552"/>
    </source>
</evidence>
<dbReference type="HAMAP" id="MF_01877">
    <property type="entry name" value="16SrRNA_methyltr_I"/>
    <property type="match status" value="1"/>
</dbReference>
<comment type="catalytic activity">
    <reaction evidence="6">
        <text>cytidine(1402) in 16S rRNA + S-adenosyl-L-methionine = 2'-O-methylcytidine(1402) in 16S rRNA + S-adenosyl-L-homocysteine + H(+)</text>
        <dbReference type="Rhea" id="RHEA:42924"/>
        <dbReference type="Rhea" id="RHEA-COMP:10285"/>
        <dbReference type="Rhea" id="RHEA-COMP:10286"/>
        <dbReference type="ChEBI" id="CHEBI:15378"/>
        <dbReference type="ChEBI" id="CHEBI:57856"/>
        <dbReference type="ChEBI" id="CHEBI:59789"/>
        <dbReference type="ChEBI" id="CHEBI:74495"/>
        <dbReference type="ChEBI" id="CHEBI:82748"/>
        <dbReference type="EC" id="2.1.1.198"/>
    </reaction>
</comment>
<feature type="domain" description="RsmI HTH" evidence="8">
    <location>
        <begin position="249"/>
        <end position="287"/>
    </location>
</feature>
<dbReference type="NCBIfam" id="TIGR00096">
    <property type="entry name" value="16S rRNA (cytidine(1402)-2'-O)-methyltransferase"/>
    <property type="match status" value="1"/>
</dbReference>
<dbReference type="FunFam" id="3.30.950.10:FF:000002">
    <property type="entry name" value="Ribosomal RNA small subunit methyltransferase I"/>
    <property type="match status" value="1"/>
</dbReference>
<evidence type="ECO:0000313" key="9">
    <source>
        <dbReference type="EMBL" id="SFC49885.1"/>
    </source>
</evidence>
<dbReference type="Pfam" id="PF23016">
    <property type="entry name" value="RsmI_C"/>
    <property type="match status" value="1"/>
</dbReference>